<sequence>MPLLGKDPVIRRHLEAVCREISPRAILVVSAHWEANPVRVSGGLSPDLYFDYYGFPPESYEYTYKAPGDPDLAQRVQRLLADDGIGCELDSKRGLDHGVFVPLMLAYPKADVPVVALSLHASLDPEKHLAIGRALRPLRDDGVLILCSGMSFHNMRAFRMGGAPARRSIDFDDALAAAVLQPDAAQRRAQLANWRALPEAAFAHPREEHLLPLMVAAGASSDGTMPARLLDASSMGAKLAAYRFD</sequence>
<dbReference type="GO" id="GO:0008198">
    <property type="term" value="F:ferrous iron binding"/>
    <property type="evidence" value="ECO:0007669"/>
    <property type="project" value="InterPro"/>
</dbReference>
<evidence type="ECO:0000256" key="5">
    <source>
        <dbReference type="ARBA" id="ARBA00023002"/>
    </source>
</evidence>
<name>A0AAD7UGS5_9STRA</name>
<keyword evidence="4" id="KW-0862">Zinc</keyword>
<dbReference type="GO" id="GO:0008270">
    <property type="term" value="F:zinc ion binding"/>
    <property type="evidence" value="ECO:0007669"/>
    <property type="project" value="InterPro"/>
</dbReference>
<accession>A0AAD7UGS5</accession>
<reference evidence="7" key="1">
    <citation type="submission" date="2023-01" db="EMBL/GenBank/DDBJ databases">
        <title>Metagenome sequencing of chrysophaentin producing Chrysophaeum taylorii.</title>
        <authorList>
            <person name="Davison J."/>
            <person name="Bewley C."/>
        </authorList>
    </citation>
    <scope>NUCLEOTIDE SEQUENCE</scope>
    <source>
        <strain evidence="7">NIES-1699</strain>
    </source>
</reference>
<comment type="cofactor">
    <cofactor evidence="1">
        <name>Zn(2+)</name>
        <dbReference type="ChEBI" id="CHEBI:29105"/>
    </cofactor>
</comment>
<dbReference type="Proteomes" id="UP001230188">
    <property type="component" value="Unassembled WGS sequence"/>
</dbReference>
<evidence type="ECO:0000313" key="7">
    <source>
        <dbReference type="EMBL" id="KAJ8604528.1"/>
    </source>
</evidence>
<comment type="similarity">
    <text evidence="2">Belongs to the DODA-type extradiol aromatic ring-opening dioxygenase family.</text>
</comment>
<feature type="domain" description="Extradiol ring-cleavage dioxygenase class III enzyme subunit B" evidence="6">
    <location>
        <begin position="15"/>
        <end position="236"/>
    </location>
</feature>
<protein>
    <recommendedName>
        <fullName evidence="6">Extradiol ring-cleavage dioxygenase class III enzyme subunit B domain-containing protein</fullName>
    </recommendedName>
</protein>
<dbReference type="SUPFAM" id="SSF53213">
    <property type="entry name" value="LigB-like"/>
    <property type="match status" value="1"/>
</dbReference>
<dbReference type="PANTHER" id="PTHR30096">
    <property type="entry name" value="4,5-DOPA DIOXYGENASE EXTRADIOL-LIKE PROTEIN"/>
    <property type="match status" value="1"/>
</dbReference>
<dbReference type="CDD" id="cd07363">
    <property type="entry name" value="45_DOPA_Dioxygenase"/>
    <property type="match status" value="1"/>
</dbReference>
<dbReference type="AlphaFoldDB" id="A0AAD7UGS5"/>
<dbReference type="Pfam" id="PF02900">
    <property type="entry name" value="LigB"/>
    <property type="match status" value="1"/>
</dbReference>
<dbReference type="PANTHER" id="PTHR30096:SF0">
    <property type="entry name" value="4,5-DOPA DIOXYGENASE EXTRADIOL-LIKE PROTEIN"/>
    <property type="match status" value="1"/>
</dbReference>
<evidence type="ECO:0000256" key="1">
    <source>
        <dbReference type="ARBA" id="ARBA00001947"/>
    </source>
</evidence>
<keyword evidence="3" id="KW-0479">Metal-binding</keyword>
<dbReference type="InterPro" id="IPR004183">
    <property type="entry name" value="Xdiol_dOase_suB"/>
</dbReference>
<comment type="caution">
    <text evidence="7">The sequence shown here is derived from an EMBL/GenBank/DDBJ whole genome shotgun (WGS) entry which is preliminary data.</text>
</comment>
<dbReference type="EMBL" id="JAQMWT010000330">
    <property type="protein sequence ID" value="KAJ8604528.1"/>
    <property type="molecule type" value="Genomic_DNA"/>
</dbReference>
<proteinExistence type="inferred from homology"/>
<evidence type="ECO:0000313" key="8">
    <source>
        <dbReference type="Proteomes" id="UP001230188"/>
    </source>
</evidence>
<dbReference type="InterPro" id="IPR014436">
    <property type="entry name" value="Extradiol_dOase_DODA"/>
</dbReference>
<evidence type="ECO:0000256" key="3">
    <source>
        <dbReference type="ARBA" id="ARBA00022723"/>
    </source>
</evidence>
<evidence type="ECO:0000256" key="4">
    <source>
        <dbReference type="ARBA" id="ARBA00022833"/>
    </source>
</evidence>
<dbReference type="GO" id="GO:0016702">
    <property type="term" value="F:oxidoreductase activity, acting on single donors with incorporation of molecular oxygen, incorporation of two atoms of oxygen"/>
    <property type="evidence" value="ECO:0007669"/>
    <property type="project" value="UniProtKB-ARBA"/>
</dbReference>
<evidence type="ECO:0000259" key="6">
    <source>
        <dbReference type="Pfam" id="PF02900"/>
    </source>
</evidence>
<organism evidence="7 8">
    <name type="scientific">Chrysophaeum taylorii</name>
    <dbReference type="NCBI Taxonomy" id="2483200"/>
    <lineage>
        <taxon>Eukaryota</taxon>
        <taxon>Sar</taxon>
        <taxon>Stramenopiles</taxon>
        <taxon>Ochrophyta</taxon>
        <taxon>Pelagophyceae</taxon>
        <taxon>Pelagomonadales</taxon>
        <taxon>Pelagomonadaceae</taxon>
        <taxon>Chrysophaeum</taxon>
    </lineage>
</organism>
<dbReference type="PIRSF" id="PIRSF006157">
    <property type="entry name" value="Doxgns_DODA"/>
    <property type="match status" value="1"/>
</dbReference>
<evidence type="ECO:0000256" key="2">
    <source>
        <dbReference type="ARBA" id="ARBA00007581"/>
    </source>
</evidence>
<keyword evidence="8" id="KW-1185">Reference proteome</keyword>
<keyword evidence="5" id="KW-0560">Oxidoreductase</keyword>
<dbReference type="Gene3D" id="3.40.830.10">
    <property type="entry name" value="LigB-like"/>
    <property type="match status" value="1"/>
</dbReference>
<gene>
    <name evidence="7" type="ORF">CTAYLR_000956</name>
</gene>